<evidence type="ECO:0000256" key="1">
    <source>
        <dbReference type="SAM" id="SignalP"/>
    </source>
</evidence>
<feature type="chain" id="PRO_5026680515" description="Pyrrolo-quinoline quinone repeat domain-containing protein" evidence="1">
    <location>
        <begin position="25"/>
        <end position="406"/>
    </location>
</feature>
<protein>
    <recommendedName>
        <fullName evidence="2">Pyrrolo-quinoline quinone repeat domain-containing protein</fullName>
    </recommendedName>
</protein>
<dbReference type="Pfam" id="PF13360">
    <property type="entry name" value="PQQ_2"/>
    <property type="match status" value="1"/>
</dbReference>
<dbReference type="InterPro" id="IPR002372">
    <property type="entry name" value="PQQ_rpt_dom"/>
</dbReference>
<dbReference type="AlphaFoldDB" id="A0A6J4UV88"/>
<dbReference type="PANTHER" id="PTHR42754:SF1">
    <property type="entry name" value="LIPOPROTEIN"/>
    <property type="match status" value="1"/>
</dbReference>
<sequence>MRYARTLLVASILAVFISACNTPADIRAPLEPQYGTALEDVGSRVATNEAGQLYTLGTITDYQGYTYYAEPVLKRFDTSGKELWSRNLGVQCNGGSDVCAALAYGLGVDATGNSFALYGGVQDSYPGFDYEATLEKFSASGTPLWARAVYTRFSLNTSNGAGGAAMATTAGGETFVAYSYRDLDTGAISPHLEKYSATGQKLFDKPHVIDSPSDAVIAGDGSLYIVGTGAIAKYSSAGSLVWQRALPKVPDSAFEQVAVAGSNVYISVNTDRYAYQTGDKNLIALYKYTGGGTLVWQRTITPFNTAMMYGLSADASGNAYLSGQTTPAAGSSDPFARKYTPSGSVAWTYTAALPDTREVAYDVSAADSGKVYLVGTTDGKVNDQNYGEEDAFLLRLDTGGKKVWSR</sequence>
<proteinExistence type="predicted"/>
<feature type="domain" description="Pyrrolo-quinoline quinone repeat" evidence="2">
    <location>
        <begin position="73"/>
        <end position="305"/>
    </location>
</feature>
<evidence type="ECO:0000313" key="3">
    <source>
        <dbReference type="EMBL" id="CAA9560879.1"/>
    </source>
</evidence>
<name>A0A6J4UV88_9DEIN</name>
<accession>A0A6J4UV88</accession>
<dbReference type="EMBL" id="CADCWP010000041">
    <property type="protein sequence ID" value="CAA9560879.1"/>
    <property type="molecule type" value="Genomic_DNA"/>
</dbReference>
<feature type="signal peptide" evidence="1">
    <location>
        <begin position="1"/>
        <end position="24"/>
    </location>
</feature>
<evidence type="ECO:0000259" key="2">
    <source>
        <dbReference type="Pfam" id="PF13360"/>
    </source>
</evidence>
<gene>
    <name evidence="3" type="ORF">AVDCRST_MAG86-611</name>
</gene>
<dbReference type="SUPFAM" id="SSF63829">
    <property type="entry name" value="Calcium-dependent phosphotriesterase"/>
    <property type="match status" value="1"/>
</dbReference>
<dbReference type="PROSITE" id="PS51257">
    <property type="entry name" value="PROKAR_LIPOPROTEIN"/>
    <property type="match status" value="1"/>
</dbReference>
<dbReference type="PANTHER" id="PTHR42754">
    <property type="entry name" value="ENDOGLUCANASE"/>
    <property type="match status" value="1"/>
</dbReference>
<keyword evidence="1" id="KW-0732">Signal</keyword>
<reference evidence="3" key="1">
    <citation type="submission" date="2020-02" db="EMBL/GenBank/DDBJ databases">
        <authorList>
            <person name="Meier V. D."/>
        </authorList>
    </citation>
    <scope>NUCLEOTIDE SEQUENCE</scope>
    <source>
        <strain evidence="3">AVDCRST_MAG86</strain>
    </source>
</reference>
<organism evidence="3">
    <name type="scientific">uncultured Truepera sp</name>
    <dbReference type="NCBI Taxonomy" id="543023"/>
    <lineage>
        <taxon>Bacteria</taxon>
        <taxon>Thermotogati</taxon>
        <taxon>Deinococcota</taxon>
        <taxon>Deinococci</taxon>
        <taxon>Trueperales</taxon>
        <taxon>Trueperaceae</taxon>
        <taxon>Truepera</taxon>
        <taxon>environmental samples</taxon>
    </lineage>
</organism>